<dbReference type="InterPro" id="IPR011006">
    <property type="entry name" value="CheY-like_superfamily"/>
</dbReference>
<sequence length="120" mass="13163">MKVLIVESDADLGRLWQNHMERHGLDVQLVHGQSQAAYALVEHRFDVIVMNIVLAEGSALAVADLASYRHPDTQIIFVTGTSFFSDGSIFSLNANARAFLQADTPPEDLTAVVEHFGRAV</sequence>
<evidence type="ECO:0000259" key="4">
    <source>
        <dbReference type="PROSITE" id="PS50110"/>
    </source>
</evidence>
<proteinExistence type="predicted"/>
<dbReference type="PANTHER" id="PTHR44591:SF14">
    <property type="entry name" value="PROTEIN PILG"/>
    <property type="match status" value="1"/>
</dbReference>
<dbReference type="PROSITE" id="PS50110">
    <property type="entry name" value="RESPONSE_REGULATORY"/>
    <property type="match status" value="1"/>
</dbReference>
<evidence type="ECO:0000256" key="2">
    <source>
        <dbReference type="ARBA" id="ARBA00023012"/>
    </source>
</evidence>
<dbReference type="InterPro" id="IPR050595">
    <property type="entry name" value="Bact_response_regulator"/>
</dbReference>
<name>A0A6I6J3S5_9RHOB</name>
<evidence type="ECO:0000313" key="6">
    <source>
        <dbReference type="Proteomes" id="UP000428330"/>
    </source>
</evidence>
<reference evidence="6" key="1">
    <citation type="submission" date="2018-12" db="EMBL/GenBank/DDBJ databases">
        <title>Complete genome sequence of Roseovarius sp. MME-070.</title>
        <authorList>
            <person name="Nam Y.-D."/>
            <person name="Kang J."/>
            <person name="Chung W.-H."/>
            <person name="Park Y.S."/>
        </authorList>
    </citation>
    <scope>NUCLEOTIDE SEQUENCE [LARGE SCALE GENOMIC DNA]</scope>
    <source>
        <strain evidence="6">MME-070</strain>
    </source>
</reference>
<protein>
    <submittedName>
        <fullName evidence="5">Response regulator</fullName>
    </submittedName>
</protein>
<organism evidence="5 6">
    <name type="scientific">Roseovarius faecimaris</name>
    <dbReference type="NCBI Taxonomy" id="2494550"/>
    <lineage>
        <taxon>Bacteria</taxon>
        <taxon>Pseudomonadati</taxon>
        <taxon>Pseudomonadota</taxon>
        <taxon>Alphaproteobacteria</taxon>
        <taxon>Rhodobacterales</taxon>
        <taxon>Roseobacteraceae</taxon>
        <taxon>Roseovarius</taxon>
    </lineage>
</organism>
<dbReference type="InterPro" id="IPR001789">
    <property type="entry name" value="Sig_transdc_resp-reg_receiver"/>
</dbReference>
<evidence type="ECO:0000256" key="3">
    <source>
        <dbReference type="PROSITE-ProRule" id="PRU00169"/>
    </source>
</evidence>
<keyword evidence="6" id="KW-1185">Reference proteome</keyword>
<dbReference type="PANTHER" id="PTHR44591">
    <property type="entry name" value="STRESS RESPONSE REGULATOR PROTEIN 1"/>
    <property type="match status" value="1"/>
</dbReference>
<dbReference type="Proteomes" id="UP000428330">
    <property type="component" value="Chromosome"/>
</dbReference>
<dbReference type="RefSeq" id="WP_157708110.1">
    <property type="nucleotide sequence ID" value="NZ_CP034348.1"/>
</dbReference>
<dbReference type="AlphaFoldDB" id="A0A6I6J3S5"/>
<keyword evidence="2" id="KW-0902">Two-component regulatory system</keyword>
<dbReference type="Pfam" id="PF00072">
    <property type="entry name" value="Response_reg"/>
    <property type="match status" value="1"/>
</dbReference>
<dbReference type="SUPFAM" id="SSF52172">
    <property type="entry name" value="CheY-like"/>
    <property type="match status" value="1"/>
</dbReference>
<dbReference type="EMBL" id="CP034348">
    <property type="protein sequence ID" value="QGX99428.1"/>
    <property type="molecule type" value="Genomic_DNA"/>
</dbReference>
<gene>
    <name evidence="5" type="ORF">EI983_14605</name>
</gene>
<dbReference type="OrthoDB" id="7874292at2"/>
<dbReference type="SMART" id="SM00448">
    <property type="entry name" value="REC"/>
    <property type="match status" value="1"/>
</dbReference>
<keyword evidence="1" id="KW-0597">Phosphoprotein</keyword>
<dbReference type="Gene3D" id="3.40.50.2300">
    <property type="match status" value="1"/>
</dbReference>
<evidence type="ECO:0000256" key="1">
    <source>
        <dbReference type="ARBA" id="ARBA00022553"/>
    </source>
</evidence>
<dbReference type="KEGG" id="rom:EI983_14605"/>
<dbReference type="CDD" id="cd00156">
    <property type="entry name" value="REC"/>
    <property type="match status" value="1"/>
</dbReference>
<feature type="domain" description="Response regulatory" evidence="4">
    <location>
        <begin position="2"/>
        <end position="117"/>
    </location>
</feature>
<evidence type="ECO:0000313" key="5">
    <source>
        <dbReference type="EMBL" id="QGX99428.1"/>
    </source>
</evidence>
<dbReference type="GO" id="GO:0000160">
    <property type="term" value="P:phosphorelay signal transduction system"/>
    <property type="evidence" value="ECO:0007669"/>
    <property type="project" value="UniProtKB-KW"/>
</dbReference>
<accession>A0A6I6J3S5</accession>
<comment type="caution">
    <text evidence="3">Lacks conserved residue(s) required for the propagation of feature annotation.</text>
</comment>